<organism evidence="2 3">
    <name type="scientific">Globodera pallida</name>
    <name type="common">Potato cyst nematode worm</name>
    <name type="synonym">Heterodera pallida</name>
    <dbReference type="NCBI Taxonomy" id="36090"/>
    <lineage>
        <taxon>Eukaryota</taxon>
        <taxon>Metazoa</taxon>
        <taxon>Ecdysozoa</taxon>
        <taxon>Nematoda</taxon>
        <taxon>Chromadorea</taxon>
        <taxon>Rhabditida</taxon>
        <taxon>Tylenchina</taxon>
        <taxon>Tylenchomorpha</taxon>
        <taxon>Tylenchoidea</taxon>
        <taxon>Heteroderidae</taxon>
        <taxon>Heteroderinae</taxon>
        <taxon>Globodera</taxon>
    </lineage>
</organism>
<feature type="signal peptide" evidence="1">
    <location>
        <begin position="1"/>
        <end position="20"/>
    </location>
</feature>
<dbReference type="Proteomes" id="UP000050741">
    <property type="component" value="Unassembled WGS sequence"/>
</dbReference>
<reference evidence="2" key="1">
    <citation type="submission" date="2013-12" db="EMBL/GenBank/DDBJ databases">
        <authorList>
            <person name="Aslett M."/>
        </authorList>
    </citation>
    <scope>NUCLEOTIDE SEQUENCE [LARGE SCALE GENOMIC DNA]</scope>
    <source>
        <strain evidence="2">Lindley</strain>
    </source>
</reference>
<proteinExistence type="predicted"/>
<evidence type="ECO:0000313" key="2">
    <source>
        <dbReference type="Proteomes" id="UP000050741"/>
    </source>
</evidence>
<feature type="chain" id="PRO_5008146285" evidence="1">
    <location>
        <begin position="21"/>
        <end position="127"/>
    </location>
</feature>
<reference evidence="3" key="3">
    <citation type="submission" date="2016-06" db="UniProtKB">
        <authorList>
            <consortium name="WormBaseParasite"/>
        </authorList>
    </citation>
    <scope>IDENTIFICATION</scope>
</reference>
<evidence type="ECO:0000256" key="1">
    <source>
        <dbReference type="SAM" id="SignalP"/>
    </source>
</evidence>
<keyword evidence="2" id="KW-1185">Reference proteome</keyword>
<keyword evidence="1" id="KW-0732">Signal</keyword>
<accession>A0A183BKX0</accession>
<dbReference type="WBParaSite" id="GPLIN_000125100">
    <property type="protein sequence ID" value="GPLIN_000125100"/>
    <property type="gene ID" value="GPLIN_000125100"/>
</dbReference>
<reference evidence="2" key="2">
    <citation type="submission" date="2014-05" db="EMBL/GenBank/DDBJ databases">
        <title>The genome and life-stage specific transcriptomes of Globodera pallida elucidate key aspects of plant parasitism by a cyst nematode.</title>
        <authorList>
            <person name="Cotton J.A."/>
            <person name="Lilley C.J."/>
            <person name="Jones L.M."/>
            <person name="Kikuchi T."/>
            <person name="Reid A.J."/>
            <person name="Thorpe P."/>
            <person name="Tsai I.J."/>
            <person name="Beasley H."/>
            <person name="Blok V."/>
            <person name="Cock P.J.A."/>
            <person name="Van den Akker S.E."/>
            <person name="Holroyd N."/>
            <person name="Hunt M."/>
            <person name="Mantelin S."/>
            <person name="Naghra H."/>
            <person name="Pain A."/>
            <person name="Palomares-Rius J.E."/>
            <person name="Zarowiecki M."/>
            <person name="Berriman M."/>
            <person name="Jones J.T."/>
            <person name="Urwin P.E."/>
        </authorList>
    </citation>
    <scope>NUCLEOTIDE SEQUENCE [LARGE SCALE GENOMIC DNA]</scope>
    <source>
        <strain evidence="2">Lindley</strain>
    </source>
</reference>
<protein>
    <submittedName>
        <fullName evidence="3">Uncharacterized protein</fullName>
    </submittedName>
</protein>
<sequence length="127" mass="14152">MFKLLRFHLLLLGIITCVVMEPMLVNANSDNGMVEQEELAIIIADRKCRALKAEKCKCGMSKCQEMTGFIAGTCCRDGYMLGCCGKLVYRLLTNARAVLARAFRIWDECGALVVTLTIRGNVAKEWV</sequence>
<name>A0A183BKX0_GLOPA</name>
<evidence type="ECO:0000313" key="3">
    <source>
        <dbReference type="WBParaSite" id="GPLIN_000125100"/>
    </source>
</evidence>
<dbReference type="AlphaFoldDB" id="A0A183BKX0"/>